<organism evidence="2 3">
    <name type="scientific">Cottoperca gobio</name>
    <name type="common">Frogmouth</name>
    <name type="synonym">Aphritis gobio</name>
    <dbReference type="NCBI Taxonomy" id="56716"/>
    <lineage>
        <taxon>Eukaryota</taxon>
        <taxon>Metazoa</taxon>
        <taxon>Chordata</taxon>
        <taxon>Craniata</taxon>
        <taxon>Vertebrata</taxon>
        <taxon>Euteleostomi</taxon>
        <taxon>Actinopterygii</taxon>
        <taxon>Neopterygii</taxon>
        <taxon>Teleostei</taxon>
        <taxon>Neoteleostei</taxon>
        <taxon>Acanthomorphata</taxon>
        <taxon>Eupercaria</taxon>
        <taxon>Perciformes</taxon>
        <taxon>Notothenioidei</taxon>
        <taxon>Bovichtidae</taxon>
        <taxon>Cottoperca</taxon>
    </lineage>
</organism>
<dbReference type="Proteomes" id="UP000504630">
    <property type="component" value="Chromosome 10"/>
</dbReference>
<evidence type="ECO:0000313" key="3">
    <source>
        <dbReference type="RefSeq" id="XP_029297839.1"/>
    </source>
</evidence>
<evidence type="ECO:0000313" key="2">
    <source>
        <dbReference type="Proteomes" id="UP000504630"/>
    </source>
</evidence>
<feature type="compositionally biased region" description="Low complexity" evidence="1">
    <location>
        <begin position="281"/>
        <end position="307"/>
    </location>
</feature>
<dbReference type="KEGG" id="cgob:115014871"/>
<dbReference type="GeneID" id="115014871"/>
<name>A0A6J2QIS8_COTGO</name>
<feature type="compositionally biased region" description="Polar residues" evidence="1">
    <location>
        <begin position="104"/>
        <end position="118"/>
    </location>
</feature>
<proteinExistence type="predicted"/>
<feature type="compositionally biased region" description="Basic and acidic residues" evidence="1">
    <location>
        <begin position="217"/>
        <end position="240"/>
    </location>
</feature>
<feature type="region of interest" description="Disordered" evidence="1">
    <location>
        <begin position="198"/>
        <end position="406"/>
    </location>
</feature>
<dbReference type="RefSeq" id="XP_029297839.1">
    <property type="nucleotide sequence ID" value="XM_029441979.1"/>
</dbReference>
<reference evidence="3" key="1">
    <citation type="submission" date="2025-08" db="UniProtKB">
        <authorList>
            <consortium name="RefSeq"/>
        </authorList>
    </citation>
    <scope>IDENTIFICATION</scope>
</reference>
<feature type="region of interest" description="Disordered" evidence="1">
    <location>
        <begin position="104"/>
        <end position="166"/>
    </location>
</feature>
<feature type="compositionally biased region" description="Basic and acidic residues" evidence="1">
    <location>
        <begin position="345"/>
        <end position="391"/>
    </location>
</feature>
<feature type="compositionally biased region" description="Basic and acidic residues" evidence="1">
    <location>
        <begin position="55"/>
        <end position="66"/>
    </location>
</feature>
<dbReference type="AlphaFoldDB" id="A0A6J2QIS8"/>
<gene>
    <name evidence="3" type="primary">LOC115014871</name>
</gene>
<sequence length="406" mass="44101">MLTLTATMRTIRKEYEPYLEESAPRWQQQLEEKTQASLGKRMEEYLRSCLKNTEERVTKSSADRPLHSQGPTAMSQKMAAPPKHYSQNHHMNYNKDGSPRLPYMQSSRQTHPQSQTATFPIRAPCQPQGSSQDPRSFLPHPHSVQLHHPASTPGHHHPRQNPAGWASLQPDYPWSIAAGAAGITSCSQALLGQLYTEEPPPEMGVAQEEADTSEAPRSSKGERDGGGRRSHLSQELDIKPVRLSGGHVESSGSSRKSSEVSREKKKKRGTSQRSSSDRESCSSQESSGTSSAIVIAAAAVVQSSESDASSDKGRTSTRTRRSGGLAVGSPRAEKVAKGSKGGDSGSHKEESQSTSEEVRNLIEESKSEKAGNPDDKSESCAEESGSQREEESGSASIKLITKVEMK</sequence>
<accession>A0A6J2QIS8</accession>
<dbReference type="InParanoid" id="A0A6J2QIS8"/>
<protein>
    <submittedName>
        <fullName evidence="3">Uncharacterized protein LOC115014871</fullName>
    </submittedName>
</protein>
<feature type="region of interest" description="Disordered" evidence="1">
    <location>
        <begin position="55"/>
        <end position="77"/>
    </location>
</feature>
<evidence type="ECO:0000256" key="1">
    <source>
        <dbReference type="SAM" id="MobiDB-lite"/>
    </source>
</evidence>
<dbReference type="OrthoDB" id="8952129at2759"/>
<keyword evidence="2" id="KW-1185">Reference proteome</keyword>